<feature type="transmembrane region" description="Helical" evidence="1">
    <location>
        <begin position="99"/>
        <end position="118"/>
    </location>
</feature>
<gene>
    <name evidence="2" type="ORF">Esi_0010_0146</name>
</gene>
<dbReference type="Proteomes" id="UP000002630">
    <property type="component" value="Linkage Group LG08"/>
</dbReference>
<keyword evidence="1" id="KW-1133">Transmembrane helix</keyword>
<dbReference type="AlphaFoldDB" id="D8LC34"/>
<dbReference type="OMA" id="ISHVDIW"/>
<dbReference type="InParanoid" id="D8LC34"/>
<name>D8LC34_ECTSI</name>
<dbReference type="STRING" id="2880.D8LC34"/>
<dbReference type="InterPro" id="IPR024133">
    <property type="entry name" value="TM_138"/>
</dbReference>
<sequence>MAAVARNASVTTGGDSILFRVKLFIMVFLTVVDMTLNSSVEHETFGTWDGTGRDGTALVLILGFQLVVQVGNFACLFLMMFETYPFRVGLMGMLTSQYLTVYVINVLYFVTTACVYGYRVAAMVQGEEGMGIWQVWDLRGYLPLSIFHKIGECRRRHLAPPAVPPAEQPVVSLCGDEHLNLAPSTSQAVMKTRAA</sequence>
<reference evidence="2 3" key="1">
    <citation type="journal article" date="2010" name="Nature">
        <title>The Ectocarpus genome and the independent evolution of multicellularity in brown algae.</title>
        <authorList>
            <person name="Cock J.M."/>
            <person name="Sterck L."/>
            <person name="Rouze P."/>
            <person name="Scornet D."/>
            <person name="Allen A.E."/>
            <person name="Amoutzias G."/>
            <person name="Anthouard V."/>
            <person name="Artiguenave F."/>
            <person name="Aury J.M."/>
            <person name="Badger J.H."/>
            <person name="Beszteri B."/>
            <person name="Billiau K."/>
            <person name="Bonnet E."/>
            <person name="Bothwell J.H."/>
            <person name="Bowler C."/>
            <person name="Boyen C."/>
            <person name="Brownlee C."/>
            <person name="Carrano C.J."/>
            <person name="Charrier B."/>
            <person name="Cho G.Y."/>
            <person name="Coelho S.M."/>
            <person name="Collen J."/>
            <person name="Corre E."/>
            <person name="Da Silva C."/>
            <person name="Delage L."/>
            <person name="Delaroque N."/>
            <person name="Dittami S.M."/>
            <person name="Doulbeau S."/>
            <person name="Elias M."/>
            <person name="Farnham G."/>
            <person name="Gachon C.M."/>
            <person name="Gschloessl B."/>
            <person name="Heesch S."/>
            <person name="Jabbari K."/>
            <person name="Jubin C."/>
            <person name="Kawai H."/>
            <person name="Kimura K."/>
            <person name="Kloareg B."/>
            <person name="Kupper F.C."/>
            <person name="Lang D."/>
            <person name="Le Bail A."/>
            <person name="Leblanc C."/>
            <person name="Lerouge P."/>
            <person name="Lohr M."/>
            <person name="Lopez P.J."/>
            <person name="Martens C."/>
            <person name="Maumus F."/>
            <person name="Michel G."/>
            <person name="Miranda-Saavedra D."/>
            <person name="Morales J."/>
            <person name="Moreau H."/>
            <person name="Motomura T."/>
            <person name="Nagasato C."/>
            <person name="Napoli C.A."/>
            <person name="Nelson D.R."/>
            <person name="Nyvall-Collen P."/>
            <person name="Peters A.F."/>
            <person name="Pommier C."/>
            <person name="Potin P."/>
            <person name="Poulain J."/>
            <person name="Quesneville H."/>
            <person name="Read B."/>
            <person name="Rensing S.A."/>
            <person name="Ritter A."/>
            <person name="Rousvoal S."/>
            <person name="Samanta M."/>
            <person name="Samson G."/>
            <person name="Schroeder D.C."/>
            <person name="Segurens B."/>
            <person name="Strittmatter M."/>
            <person name="Tonon T."/>
            <person name="Tregear J.W."/>
            <person name="Valentin K."/>
            <person name="von Dassow P."/>
            <person name="Yamagishi T."/>
            <person name="Van de Peer Y."/>
            <person name="Wincker P."/>
        </authorList>
    </citation>
    <scope>NUCLEOTIDE SEQUENCE [LARGE SCALE GENOMIC DNA]</scope>
    <source>
        <strain evidence="3">Ec32 / CCAP1310/4</strain>
    </source>
</reference>
<keyword evidence="1" id="KW-0472">Membrane</keyword>
<evidence type="ECO:0000256" key="1">
    <source>
        <dbReference type="SAM" id="Phobius"/>
    </source>
</evidence>
<feature type="transmembrane region" description="Helical" evidence="1">
    <location>
        <begin position="57"/>
        <end position="79"/>
    </location>
</feature>
<proteinExistence type="predicted"/>
<dbReference type="EMBL" id="FN647683">
    <property type="protein sequence ID" value="CBN79217.1"/>
    <property type="molecule type" value="Genomic_DNA"/>
</dbReference>
<dbReference type="EMBL" id="FN649733">
    <property type="protein sequence ID" value="CBN79217.1"/>
    <property type="molecule type" value="Genomic_DNA"/>
</dbReference>
<keyword evidence="3" id="KW-1185">Reference proteome</keyword>
<organism evidence="2 3">
    <name type="scientific">Ectocarpus siliculosus</name>
    <name type="common">Brown alga</name>
    <name type="synonym">Conferva siliculosa</name>
    <dbReference type="NCBI Taxonomy" id="2880"/>
    <lineage>
        <taxon>Eukaryota</taxon>
        <taxon>Sar</taxon>
        <taxon>Stramenopiles</taxon>
        <taxon>Ochrophyta</taxon>
        <taxon>PX clade</taxon>
        <taxon>Phaeophyceae</taxon>
        <taxon>Ectocarpales</taxon>
        <taxon>Ectocarpaceae</taxon>
        <taxon>Ectocarpus</taxon>
    </lineage>
</organism>
<feature type="transmembrane region" description="Helical" evidence="1">
    <location>
        <begin position="17"/>
        <end position="36"/>
    </location>
</feature>
<evidence type="ECO:0000313" key="3">
    <source>
        <dbReference type="Proteomes" id="UP000002630"/>
    </source>
</evidence>
<dbReference type="OrthoDB" id="189688at2759"/>
<protein>
    <submittedName>
        <fullName evidence="2">Uncharacterized protein</fullName>
    </submittedName>
</protein>
<keyword evidence="1" id="KW-0812">Transmembrane</keyword>
<evidence type="ECO:0000313" key="2">
    <source>
        <dbReference type="EMBL" id="CBN79217.1"/>
    </source>
</evidence>
<accession>D8LC34</accession>
<dbReference type="Pfam" id="PF14935">
    <property type="entry name" value="TMEM138"/>
    <property type="match status" value="1"/>
</dbReference>